<comment type="caution">
    <text evidence="3">The sequence shown here is derived from an EMBL/GenBank/DDBJ whole genome shotgun (WGS) entry which is preliminary data.</text>
</comment>
<dbReference type="EMBL" id="SDAQ01000012">
    <property type="protein sequence ID" value="KAI3556498.1"/>
    <property type="molecule type" value="Genomic_DNA"/>
</dbReference>
<sequence length="672" mass="76052">MELFQYEPLNLTENSFRLLMLHPGSTNAISCNIFEASLESDDRIPYEALSYAWGDIELSASITANGKTLCITYNLFTALTYLRDDHVSKVMWIDAICIDQSNVAERGHQVGQMASIYRGAEQVIIWLGTPTLETNLLLGCLKELQQRWIRQKSQDDIIQAQEQWSKMRQESELDQAVLIDRQQKGLICLLSETWFTRIWVLQEVSNARAASISCGRRSVQAHMLNIAAKLVGVIPDAGCQAVLDLLPDSLTQRSPRKSLLLTLLQKFQNSKASDPRDMVYALLAIASDVSQTDSGSLLSPDYFKTEKQLVRDLKTYLFLDLRYCGYVPEQSMASFLEALPQQTAAILENVVAAGITSHVLTLLERGQKFNVNKAVVKKVRNHEGSRTTKALSHLAQIEHQNFQFVLEGVEASFQFCDVATAQRLLGQFGDSMVINRHLTEALRQRYDRNQMLMLLTAWNRSTIPLTQEGFSTLVGFIDPTSLKMLLSNHIQVFQVTDEVLEMASRNPEEGKIIPMLLDLIGDRTEFEMSGLLWLLRFLSKMKLMLLLVWNFKKVSIAALGPPPDESVRWSTELVSGLGSFANWNNIGYIRENTNYRKRVDVAVIRVEAELTNGLCMDATLIWDTLYPRKQEGEKEPVPRSLAIGPEHPRRRNLESKTSGKNLEVLFTIRDES</sequence>
<keyword evidence="4" id="KW-1185">Reference proteome</keyword>
<dbReference type="PANTHER" id="PTHR24148">
    <property type="entry name" value="ANKYRIN REPEAT DOMAIN-CONTAINING PROTEIN 39 HOMOLOG-RELATED"/>
    <property type="match status" value="1"/>
</dbReference>
<protein>
    <submittedName>
        <fullName evidence="3">HET domain-containing protein</fullName>
    </submittedName>
</protein>
<accession>A0A9P9XN07</accession>
<proteinExistence type="predicted"/>
<feature type="domain" description="Heterokaryon incompatibility" evidence="2">
    <location>
        <begin position="46"/>
        <end position="203"/>
    </location>
</feature>
<feature type="region of interest" description="Disordered" evidence="1">
    <location>
        <begin position="632"/>
        <end position="658"/>
    </location>
</feature>
<dbReference type="Proteomes" id="UP001056436">
    <property type="component" value="Unassembled WGS sequence"/>
</dbReference>
<evidence type="ECO:0000313" key="3">
    <source>
        <dbReference type="EMBL" id="KAI3556498.1"/>
    </source>
</evidence>
<dbReference type="OrthoDB" id="194358at2759"/>
<evidence type="ECO:0000259" key="2">
    <source>
        <dbReference type="Pfam" id="PF06985"/>
    </source>
</evidence>
<dbReference type="InterPro" id="IPR052895">
    <property type="entry name" value="HetReg/Transcr_Mod"/>
</dbReference>
<dbReference type="Pfam" id="PF06985">
    <property type="entry name" value="HET"/>
    <property type="match status" value="1"/>
</dbReference>
<dbReference type="InterPro" id="IPR010730">
    <property type="entry name" value="HET"/>
</dbReference>
<organism evidence="3 4">
    <name type="scientific">Colletotrichum abscissum</name>
    <dbReference type="NCBI Taxonomy" id="1671311"/>
    <lineage>
        <taxon>Eukaryota</taxon>
        <taxon>Fungi</taxon>
        <taxon>Dikarya</taxon>
        <taxon>Ascomycota</taxon>
        <taxon>Pezizomycotina</taxon>
        <taxon>Sordariomycetes</taxon>
        <taxon>Hypocreomycetidae</taxon>
        <taxon>Glomerellales</taxon>
        <taxon>Glomerellaceae</taxon>
        <taxon>Colletotrichum</taxon>
        <taxon>Colletotrichum acutatum species complex</taxon>
    </lineage>
</organism>
<reference evidence="3" key="1">
    <citation type="submission" date="2019-01" db="EMBL/GenBank/DDBJ databases">
        <title>Colletotrichum abscissum LGMF1257.</title>
        <authorList>
            <person name="Baroncelli R."/>
        </authorList>
    </citation>
    <scope>NUCLEOTIDE SEQUENCE</scope>
    <source>
        <strain evidence="3">Ca142</strain>
    </source>
</reference>
<dbReference type="AlphaFoldDB" id="A0A9P9XN07"/>
<evidence type="ECO:0000313" key="4">
    <source>
        <dbReference type="Proteomes" id="UP001056436"/>
    </source>
</evidence>
<gene>
    <name evidence="3" type="ORF">CABS02_03358</name>
</gene>
<dbReference type="PANTHER" id="PTHR24148:SF64">
    <property type="entry name" value="HETEROKARYON INCOMPATIBILITY DOMAIN-CONTAINING PROTEIN"/>
    <property type="match status" value="1"/>
</dbReference>
<name>A0A9P9XN07_9PEZI</name>
<evidence type="ECO:0000256" key="1">
    <source>
        <dbReference type="SAM" id="MobiDB-lite"/>
    </source>
</evidence>